<proteinExistence type="predicted"/>
<dbReference type="PROSITE" id="PS50943">
    <property type="entry name" value="HTH_CROC1"/>
    <property type="match status" value="1"/>
</dbReference>
<dbReference type="CDD" id="cd00093">
    <property type="entry name" value="HTH_XRE"/>
    <property type="match status" value="1"/>
</dbReference>
<feature type="domain" description="HTH cro/C1-type" evidence="1">
    <location>
        <begin position="214"/>
        <end position="260"/>
    </location>
</feature>
<accession>B1VPQ4</accession>
<dbReference type="EMBL" id="AP009493">
    <property type="protein sequence ID" value="BAG23804.1"/>
    <property type="molecule type" value="Genomic_DNA"/>
</dbReference>
<evidence type="ECO:0000313" key="3">
    <source>
        <dbReference type="Proteomes" id="UP000001685"/>
    </source>
</evidence>
<dbReference type="InterPro" id="IPR010982">
    <property type="entry name" value="Lambda_DNA-bd_dom_sf"/>
</dbReference>
<dbReference type="SUPFAM" id="SSF47413">
    <property type="entry name" value="lambda repressor-like DNA-binding domains"/>
    <property type="match status" value="1"/>
</dbReference>
<dbReference type="InterPro" id="IPR001387">
    <property type="entry name" value="Cro/C1-type_HTH"/>
</dbReference>
<name>B1VPQ4_STRGG</name>
<gene>
    <name evidence="2" type="ordered locus">SGR_6975</name>
</gene>
<evidence type="ECO:0000313" key="2">
    <source>
        <dbReference type="EMBL" id="BAG23804.1"/>
    </source>
</evidence>
<dbReference type="eggNOG" id="ENOG5031CEQ">
    <property type="taxonomic scope" value="Bacteria"/>
</dbReference>
<dbReference type="AlphaFoldDB" id="B1VPQ4"/>
<organism evidence="2 3">
    <name type="scientific">Streptomyces griseus subsp. griseus (strain JCM 4626 / CBS 651.72 / NBRC 13350 / KCC S-0626 / ISP 5235)</name>
    <dbReference type="NCBI Taxonomy" id="455632"/>
    <lineage>
        <taxon>Bacteria</taxon>
        <taxon>Bacillati</taxon>
        <taxon>Actinomycetota</taxon>
        <taxon>Actinomycetes</taxon>
        <taxon>Kitasatosporales</taxon>
        <taxon>Streptomycetaceae</taxon>
        <taxon>Streptomyces</taxon>
    </lineage>
</organism>
<dbReference type="HOGENOM" id="CLU_089322_0_0_11"/>
<sequence length="272" mass="29313">MDTSQGSRQKRPKGHQLCLVALRNVTTPEAGKQGPHGSSQLSSAVSDNVCLVMGDCSVDWGESVAVETANRALTADVIAALRYWPSVIWGGQKNPPDPVDMTVLPPFFNEVLQDLPWWNRDWKVDRVQPGLPAETGDHRCDPAVRFTEVSIPGTVVSGNGESLPFVAKVGFTGDRLIRLQVKIGDVVIGDAVAPAGRSEPHPFGRMLTGLMDLRGIPVREMARAAGLSMSTIHMLRRGHNPDLLQARLIAGILDMSEADVRVIAGLDDGSTQ</sequence>
<protein>
    <recommendedName>
        <fullName evidence="1">HTH cro/C1-type domain-containing protein</fullName>
    </recommendedName>
</protein>
<dbReference type="KEGG" id="sgr:SGR_6975"/>
<dbReference type="GO" id="GO:0003677">
    <property type="term" value="F:DNA binding"/>
    <property type="evidence" value="ECO:0007669"/>
    <property type="project" value="InterPro"/>
</dbReference>
<evidence type="ECO:0000259" key="1">
    <source>
        <dbReference type="PROSITE" id="PS50943"/>
    </source>
</evidence>
<dbReference type="Proteomes" id="UP000001685">
    <property type="component" value="Chromosome"/>
</dbReference>
<reference evidence="3" key="1">
    <citation type="journal article" date="2008" name="J. Bacteriol.">
        <title>Genome sequence of the streptomycin-producing microorganism Streptomyces griseus IFO 13350.</title>
        <authorList>
            <person name="Ohnishi Y."/>
            <person name="Ishikawa J."/>
            <person name="Hara H."/>
            <person name="Suzuki H."/>
            <person name="Ikenoya M."/>
            <person name="Ikeda H."/>
            <person name="Yamashita A."/>
            <person name="Hattori M."/>
            <person name="Horinouchi S."/>
        </authorList>
    </citation>
    <scope>NUCLEOTIDE SEQUENCE [LARGE SCALE GENOMIC DNA]</scope>
    <source>
        <strain evidence="3">JCM 4626 / NBRC 13350</strain>
    </source>
</reference>